<dbReference type="RefSeq" id="WP_101693158.1">
    <property type="nucleotide sequence ID" value="NZ_JACOPR010000005.1"/>
</dbReference>
<dbReference type="EMBL" id="JACOPR010000005">
    <property type="protein sequence ID" value="MBC5731013.1"/>
    <property type="molecule type" value="Genomic_DNA"/>
</dbReference>
<protein>
    <submittedName>
        <fullName evidence="2">TIGR04002 family protein</fullName>
    </submittedName>
</protein>
<dbReference type="InterPro" id="IPR009825">
    <property type="entry name" value="ECF_substrate-spec-like"/>
</dbReference>
<dbReference type="InterPro" id="IPR023812">
    <property type="entry name" value="CHP04002"/>
</dbReference>
<dbReference type="Gene3D" id="1.10.1760.20">
    <property type="match status" value="1"/>
</dbReference>
<reference evidence="2 3" key="1">
    <citation type="submission" date="2020-08" db="EMBL/GenBank/DDBJ databases">
        <title>Genome public.</title>
        <authorList>
            <person name="Liu C."/>
            <person name="Sun Q."/>
        </authorList>
    </citation>
    <scope>NUCLEOTIDE SEQUENCE [LARGE SCALE GENOMIC DNA]</scope>
    <source>
        <strain evidence="2 3">New-38</strain>
    </source>
</reference>
<dbReference type="PROSITE" id="PS51257">
    <property type="entry name" value="PROKAR_LIPOPROTEIN"/>
    <property type="match status" value="1"/>
</dbReference>
<dbReference type="Pfam" id="PF07155">
    <property type="entry name" value="ECF-ribofla_trS"/>
    <property type="match status" value="1"/>
</dbReference>
<dbReference type="NCBIfam" id="TIGR04002">
    <property type="entry name" value="TIGR04002 family protein"/>
    <property type="match status" value="1"/>
</dbReference>
<organism evidence="2 3">
    <name type="scientific">Pseudoflavonifractor hominis</name>
    <dbReference type="NCBI Taxonomy" id="2763059"/>
    <lineage>
        <taxon>Bacteria</taxon>
        <taxon>Bacillati</taxon>
        <taxon>Bacillota</taxon>
        <taxon>Clostridia</taxon>
        <taxon>Eubacteriales</taxon>
        <taxon>Oscillospiraceae</taxon>
        <taxon>Pseudoflavonifractor</taxon>
    </lineage>
</organism>
<keyword evidence="3" id="KW-1185">Reference proteome</keyword>
<feature type="transmembrane region" description="Helical" evidence="1">
    <location>
        <begin position="106"/>
        <end position="128"/>
    </location>
</feature>
<feature type="transmembrane region" description="Helical" evidence="1">
    <location>
        <begin position="75"/>
        <end position="94"/>
    </location>
</feature>
<name>A0ABR7HU45_9FIRM</name>
<evidence type="ECO:0000313" key="3">
    <source>
        <dbReference type="Proteomes" id="UP000660021"/>
    </source>
</evidence>
<feature type="transmembrane region" description="Helical" evidence="1">
    <location>
        <begin position="45"/>
        <end position="69"/>
    </location>
</feature>
<keyword evidence="1" id="KW-1133">Transmembrane helix</keyword>
<evidence type="ECO:0000313" key="2">
    <source>
        <dbReference type="EMBL" id="MBC5731013.1"/>
    </source>
</evidence>
<proteinExistence type="predicted"/>
<comment type="caution">
    <text evidence="2">The sequence shown here is derived from an EMBL/GenBank/DDBJ whole genome shotgun (WGS) entry which is preliminary data.</text>
</comment>
<evidence type="ECO:0000256" key="1">
    <source>
        <dbReference type="SAM" id="Phobius"/>
    </source>
</evidence>
<accession>A0ABR7HU45</accession>
<keyword evidence="1" id="KW-0472">Membrane</keyword>
<sequence length="174" mass="18820">MKTKSQNINLKYIVVSGLFAACITMTTAYLFHIPFPGGYIHLGDVLIYMVACLLPTPYAAAAAAIGAGLADLLTYPAWCLPTLVIKSCLVFFFTSRAPTFLCKRNYVGLVLASVFSPAAYGLCAVVLYGSIQSFWPQFAGTAIQSLGNGVIFLIVARAVDMTHLKQQMEKHVLT</sequence>
<feature type="transmembrane region" description="Helical" evidence="1">
    <location>
        <begin position="134"/>
        <end position="159"/>
    </location>
</feature>
<gene>
    <name evidence="2" type="ORF">H8S34_09255</name>
</gene>
<keyword evidence="1" id="KW-0812">Transmembrane</keyword>
<feature type="transmembrane region" description="Helical" evidence="1">
    <location>
        <begin position="12"/>
        <end position="33"/>
    </location>
</feature>
<dbReference type="Proteomes" id="UP000660021">
    <property type="component" value="Unassembled WGS sequence"/>
</dbReference>